<comment type="function">
    <text evidence="6">Catalyzes the formation of acetyl phosphate from acetate and ATP. Can also catalyze the reverse reaction.</text>
</comment>
<keyword evidence="6" id="KW-0479">Metal-binding</keyword>
<dbReference type="Proteomes" id="UP000238882">
    <property type="component" value="Unassembled WGS sequence"/>
</dbReference>
<comment type="catalytic activity">
    <reaction evidence="6">
        <text>acetate + ATP = acetyl phosphate + ADP</text>
        <dbReference type="Rhea" id="RHEA:11352"/>
        <dbReference type="ChEBI" id="CHEBI:22191"/>
        <dbReference type="ChEBI" id="CHEBI:30089"/>
        <dbReference type="ChEBI" id="CHEBI:30616"/>
        <dbReference type="ChEBI" id="CHEBI:456216"/>
        <dbReference type="EC" id="2.7.2.1"/>
    </reaction>
</comment>
<feature type="site" description="Transition state stabilizer" evidence="6">
    <location>
        <position position="179"/>
    </location>
</feature>
<dbReference type="NCBIfam" id="TIGR00016">
    <property type="entry name" value="ackA"/>
    <property type="match status" value="1"/>
</dbReference>
<comment type="pathway">
    <text evidence="6">Metabolic intermediate biosynthesis; acetyl-CoA biosynthesis; acetyl-CoA from acetate: step 1/2.</text>
</comment>
<dbReference type="PANTHER" id="PTHR21060:SF15">
    <property type="entry name" value="ACETATE KINASE-RELATED"/>
    <property type="match status" value="1"/>
</dbReference>
<dbReference type="InterPro" id="IPR043129">
    <property type="entry name" value="ATPase_NBD"/>
</dbReference>
<comment type="cofactor">
    <cofactor evidence="6">
        <name>Mg(2+)</name>
        <dbReference type="ChEBI" id="CHEBI:18420"/>
    </cofactor>
    <cofactor evidence="6">
        <name>Mn(2+)</name>
        <dbReference type="ChEBI" id="CHEBI:29035"/>
    </cofactor>
    <text evidence="6">Mg(2+). Can also accept Mn(2+).</text>
</comment>
<dbReference type="GO" id="GO:0000287">
    <property type="term" value="F:magnesium ion binding"/>
    <property type="evidence" value="ECO:0007669"/>
    <property type="project" value="UniProtKB-UniRule"/>
</dbReference>
<evidence type="ECO:0000313" key="8">
    <source>
        <dbReference type="EMBL" id="PQJ78510.1"/>
    </source>
</evidence>
<evidence type="ECO:0000256" key="7">
    <source>
        <dbReference type="RuleBase" id="RU003835"/>
    </source>
</evidence>
<name>A0A2S7WLM6_9FLAO</name>
<dbReference type="EMBL" id="MSCN01000001">
    <property type="protein sequence ID" value="PQJ78510.1"/>
    <property type="molecule type" value="Genomic_DNA"/>
</dbReference>
<dbReference type="GO" id="GO:0006083">
    <property type="term" value="P:acetate metabolic process"/>
    <property type="evidence" value="ECO:0007669"/>
    <property type="project" value="TreeGrafter"/>
</dbReference>
<feature type="binding site" evidence="6">
    <location>
        <begin position="328"/>
        <end position="332"/>
    </location>
    <ligand>
        <name>ATP</name>
        <dbReference type="ChEBI" id="CHEBI:30616"/>
    </ligand>
</feature>
<comment type="caution">
    <text evidence="8">The sequence shown here is derived from an EMBL/GenBank/DDBJ whole genome shotgun (WGS) entry which is preliminary data.</text>
</comment>
<dbReference type="PRINTS" id="PR00471">
    <property type="entry name" value="ACETATEKNASE"/>
</dbReference>
<gene>
    <name evidence="6" type="primary">ackA</name>
    <name evidence="8" type="ORF">BTO18_04610</name>
</gene>
<dbReference type="GO" id="GO:0005737">
    <property type="term" value="C:cytoplasm"/>
    <property type="evidence" value="ECO:0007669"/>
    <property type="project" value="UniProtKB-SubCell"/>
</dbReference>
<dbReference type="GO" id="GO:0008776">
    <property type="term" value="F:acetate kinase activity"/>
    <property type="evidence" value="ECO:0007669"/>
    <property type="project" value="UniProtKB-UniRule"/>
</dbReference>
<keyword evidence="2 6" id="KW-0808">Transferase</keyword>
<proteinExistence type="inferred from homology"/>
<dbReference type="PIRSF" id="PIRSF000722">
    <property type="entry name" value="Acetate_prop_kin"/>
    <property type="match status" value="1"/>
</dbReference>
<dbReference type="PROSITE" id="PS01075">
    <property type="entry name" value="ACETATE_KINASE_1"/>
    <property type="match status" value="1"/>
</dbReference>
<evidence type="ECO:0000256" key="4">
    <source>
        <dbReference type="ARBA" id="ARBA00022777"/>
    </source>
</evidence>
<dbReference type="CDD" id="cd24010">
    <property type="entry name" value="ASKHA_NBD_AcK_PK"/>
    <property type="match status" value="1"/>
</dbReference>
<feature type="binding site" evidence="6">
    <location>
        <begin position="206"/>
        <end position="210"/>
    </location>
    <ligand>
        <name>ATP</name>
        <dbReference type="ChEBI" id="CHEBI:30616"/>
    </ligand>
</feature>
<keyword evidence="9" id="KW-1185">Reference proteome</keyword>
<dbReference type="InterPro" id="IPR004372">
    <property type="entry name" value="Ac/propionate_kinase"/>
</dbReference>
<dbReference type="PROSITE" id="PS01076">
    <property type="entry name" value="ACETATE_KINASE_2"/>
    <property type="match status" value="1"/>
</dbReference>
<dbReference type="PANTHER" id="PTHR21060">
    <property type="entry name" value="ACETATE KINASE"/>
    <property type="match status" value="1"/>
</dbReference>
<evidence type="ECO:0000256" key="3">
    <source>
        <dbReference type="ARBA" id="ARBA00022741"/>
    </source>
</evidence>
<dbReference type="Pfam" id="PF00871">
    <property type="entry name" value="Acetate_kinase"/>
    <property type="match status" value="1"/>
</dbReference>
<dbReference type="HAMAP" id="MF_00020">
    <property type="entry name" value="Acetate_kinase"/>
    <property type="match status" value="1"/>
</dbReference>
<dbReference type="SUPFAM" id="SSF53067">
    <property type="entry name" value="Actin-like ATPase domain"/>
    <property type="match status" value="2"/>
</dbReference>
<dbReference type="Gene3D" id="3.30.420.40">
    <property type="match status" value="2"/>
</dbReference>
<dbReference type="EC" id="2.7.2.1" evidence="6"/>
<dbReference type="InterPro" id="IPR023865">
    <property type="entry name" value="Aliphatic_acid_kinase_CS"/>
</dbReference>
<keyword evidence="4 6" id="KW-0418">Kinase</keyword>
<feature type="binding site" evidence="6">
    <location>
        <begin position="280"/>
        <end position="282"/>
    </location>
    <ligand>
        <name>ATP</name>
        <dbReference type="ChEBI" id="CHEBI:30616"/>
    </ligand>
</feature>
<accession>A0A2S7WLM6</accession>
<feature type="active site" description="Proton donor/acceptor" evidence="6">
    <location>
        <position position="147"/>
    </location>
</feature>
<dbReference type="UniPathway" id="UPA00340">
    <property type="reaction ID" value="UER00458"/>
</dbReference>
<evidence type="ECO:0000256" key="2">
    <source>
        <dbReference type="ARBA" id="ARBA00022679"/>
    </source>
</evidence>
<dbReference type="InterPro" id="IPR000890">
    <property type="entry name" value="Aliphatic_acid_kin_short-chain"/>
</dbReference>
<reference evidence="8 9" key="1">
    <citation type="submission" date="2016-12" db="EMBL/GenBank/DDBJ databases">
        <title>Trade-off between light-utilization and light-protection in marine flavobacteria.</title>
        <authorList>
            <person name="Kumagai Y."/>
            <person name="Yoshizawa S."/>
            <person name="Kogure K."/>
            <person name="Iwasaki W."/>
        </authorList>
    </citation>
    <scope>NUCLEOTIDE SEQUENCE [LARGE SCALE GENOMIC DNA]</scope>
    <source>
        <strain evidence="8 9">NBRC 108759</strain>
    </source>
</reference>
<protein>
    <recommendedName>
        <fullName evidence="6">Acetate kinase</fullName>
        <ecNumber evidence="6">2.7.2.1</ecNumber>
    </recommendedName>
    <alternativeName>
        <fullName evidence="6">Acetokinase</fullName>
    </alternativeName>
</protein>
<feature type="site" description="Transition state stabilizer" evidence="6">
    <location>
        <position position="239"/>
    </location>
</feature>
<dbReference type="GO" id="GO:0006085">
    <property type="term" value="P:acetyl-CoA biosynthetic process"/>
    <property type="evidence" value="ECO:0007669"/>
    <property type="project" value="UniProtKB-UniRule"/>
</dbReference>
<feature type="binding site" evidence="6">
    <location>
        <position position="7"/>
    </location>
    <ligand>
        <name>Mg(2+)</name>
        <dbReference type="ChEBI" id="CHEBI:18420"/>
    </ligand>
</feature>
<evidence type="ECO:0000256" key="6">
    <source>
        <dbReference type="HAMAP-Rule" id="MF_00020"/>
    </source>
</evidence>
<organism evidence="8 9">
    <name type="scientific">Polaribacter porphyrae</name>
    <dbReference type="NCBI Taxonomy" id="1137780"/>
    <lineage>
        <taxon>Bacteria</taxon>
        <taxon>Pseudomonadati</taxon>
        <taxon>Bacteroidota</taxon>
        <taxon>Flavobacteriia</taxon>
        <taxon>Flavobacteriales</taxon>
        <taxon>Flavobacteriaceae</taxon>
    </lineage>
</organism>
<dbReference type="RefSeq" id="WP_105015103.1">
    <property type="nucleotide sequence ID" value="NZ_MSCN01000001.1"/>
</dbReference>
<sequence>MNILVINAGSSSLKYQVIEMPSETVKCVGLVERIGMNNAIFTHEKNDEEYSEVLPILNHEVGLKKITKTLLDPKIGVINSVDEIEAVGHRVVHGGSKFSKTTIVNQEVKDNIRELFDLAPLHNPANLTGIEIAETIFTSAKQIAIFDTAFHQTMPKEAYQYAIKNEFLQKHHIRAYGFHGTSHKYVSEKAIEHLGEESSEKIITIHLGNGCSMSAIKNGKSIENSLGFGPMNGLIMGTRSGDIDQSVIFFLMKKLNKTAEEVSNLLNKNSGMKGLTGFSDLREISEKAENGDENCKNALNLAGYRIRKYIGAYTAALNGLDAIIFTAGIGENSSLMRKLACENLDFLGINLDLEKNKIRSKEIREIQTDSSKIKVLVIPTNEEIEIAKQSCIHLEEIFIHK</sequence>
<comment type="similarity">
    <text evidence="1 6 7">Belongs to the acetokinase family.</text>
</comment>
<evidence type="ECO:0000256" key="1">
    <source>
        <dbReference type="ARBA" id="ARBA00008748"/>
    </source>
</evidence>
<keyword evidence="3 6" id="KW-0547">Nucleotide-binding</keyword>
<keyword evidence="6" id="KW-0460">Magnesium</keyword>
<dbReference type="OrthoDB" id="9802453at2"/>
<feature type="binding site" evidence="6">
    <location>
        <position position="90"/>
    </location>
    <ligand>
        <name>substrate</name>
    </ligand>
</feature>
<keyword evidence="6" id="KW-0963">Cytoplasm</keyword>
<comment type="subcellular location">
    <subcellularLocation>
        <location evidence="6">Cytoplasm</location>
    </subcellularLocation>
</comment>
<comment type="subunit">
    <text evidence="6">Homodimer.</text>
</comment>
<evidence type="ECO:0000256" key="5">
    <source>
        <dbReference type="ARBA" id="ARBA00022840"/>
    </source>
</evidence>
<dbReference type="GO" id="GO:0005524">
    <property type="term" value="F:ATP binding"/>
    <property type="evidence" value="ECO:0007669"/>
    <property type="project" value="UniProtKB-KW"/>
</dbReference>
<evidence type="ECO:0000313" key="9">
    <source>
        <dbReference type="Proteomes" id="UP000238882"/>
    </source>
</evidence>
<dbReference type="AlphaFoldDB" id="A0A2S7WLM6"/>
<feature type="binding site" evidence="6">
    <location>
        <position position="14"/>
    </location>
    <ligand>
        <name>ATP</name>
        <dbReference type="ChEBI" id="CHEBI:30616"/>
    </ligand>
</feature>
<feature type="binding site" evidence="6">
    <location>
        <position position="382"/>
    </location>
    <ligand>
        <name>Mg(2+)</name>
        <dbReference type="ChEBI" id="CHEBI:18420"/>
    </ligand>
</feature>
<keyword evidence="5 6" id="KW-0067">ATP-binding</keyword>